<evidence type="ECO:0000256" key="1">
    <source>
        <dbReference type="SAM" id="MobiDB-lite"/>
    </source>
</evidence>
<organism evidence="2 3">
    <name type="scientific">Hypsizygus marmoreus</name>
    <name type="common">White beech mushroom</name>
    <name type="synonym">Agaricus marmoreus</name>
    <dbReference type="NCBI Taxonomy" id="39966"/>
    <lineage>
        <taxon>Eukaryota</taxon>
        <taxon>Fungi</taxon>
        <taxon>Dikarya</taxon>
        <taxon>Basidiomycota</taxon>
        <taxon>Agaricomycotina</taxon>
        <taxon>Agaricomycetes</taxon>
        <taxon>Agaricomycetidae</taxon>
        <taxon>Agaricales</taxon>
        <taxon>Tricholomatineae</taxon>
        <taxon>Lyophyllaceae</taxon>
        <taxon>Hypsizygus</taxon>
    </lineage>
</organism>
<dbReference type="EMBL" id="LUEZ02000087">
    <property type="protein sequence ID" value="RDB18817.1"/>
    <property type="molecule type" value="Genomic_DNA"/>
</dbReference>
<dbReference type="OrthoDB" id="3048541at2759"/>
<gene>
    <name evidence="2" type="ORF">Hypma_014567</name>
</gene>
<sequence>MVKKKTISAFTVDSKLQCPDCEQTVHVGTGGEKNLESHRTSKACKAKKQPPNLGTSIRNFFGKKLPATISSTVTAPPPVHAPIVSPLVQQTTDGQVVETALQSDSVCAIAVRLLEDILSKIMTMPEEEATKLTMDHPLHVFDGDPALSVAPGQDDWEDMLNPMIHAAFGYGIIKHRRIIQEMLMHGPCRGALHQLHDFLMYFVTYRGLKGALFEVVGTVIVEEIGSRFRQDDDMAERTAETLEVIDVDEFEDLVSAEVIEATTKRSPKKTTPCIGLRVRFPAGKNQHTSYPFGLHSKLDVPWNYHSINDSFFLQAKSCKGFRGENDVPCTTCHALTSTTLYEGIIHRIENGVHENTPLIYHGVGGLLVVVKKKGNQVDQLRMTKLNNSKKLLGKATALEDHKQWIMAVASGKVDRVAALVQAGLKHHAGVRGLIREYERAAQKLYTPKGYTEEDLMRSVVMLRLGGTRVAEFAHRSMSLPSLTTIRRNTVIRPLIVSPSKPVIAEIEANIISCYEAIGEVMANARPRVIHQILMLDELATEKRARWDDSNDKFQGTCREHNHRISLIFSSERELELLCDALDAGEVHLSSEASFSQALHNILKLMHDVQATVAALGILSENPREYSARPIMISGTCKKETGAEHACLLQTLLKATENQQDRNGVRYRTVSIASDGEAKRGDALVLVTMRFELDPDSPIFKYLNMLQFMNFLVGPDDITADKDFKHIFKRLRNLLMRNKGFVICGFCVTSAILRAHLQANGVVSWCLRSLLNPNNKQDVVLGYSLLKEIWSLPPAPEGSSPSFVLARNALRAFGQFAYHLVNPYICIDLDLDEQLSSLSTAAHLALYLFTNNSSRTKFMPSQSYVDIMIMVKNVYFTVAKAKVDNPDGKSFIIIFGTDRLELHFGLVRCSTGTDSNVDSVQLGNRSSGLVEVATILALHPEWDQIPRRLNLPAISKDADVDAKLDHLTPPNWKGDTHHARVNLHTCWILGRRKAIELIPEAGPALELLSQKPGIDILAPFGELLVNQRDPEGEFDCSDLAAMYADAEHRDLVEPSMSGSPFTHEGDMEDAIAEEVPRNLVSSSVFVKGQMTTKAKALRHRMMSQKGRASTDRLKRVQQIPCFNPTSSDSNIVTSHDSPLGAPCLRIGNPIATLVRCEGRHLDELGLHHLADDTAKVDFQILRLIPATVEDDPTQEHDWCWSLQMEAVCENIPGRLVHPVNPAISMRTPGKPTYLFESSFLVTLSASLHQELLPQDLRSAPNVKQTEHYPYRWEGKACFVYTPENTLSSSDTGATDDLDCGICGPKCRLDRSSAQRVLEHVGAHILYDQTLDKSQELCGLCLRPSPMCLMYLKKGRGAAAGFNADPERSTCLKFIKFNCATAARSSATSPCSNVPLACPLCPANSPAVWRYNLSTHFRQHHKLAPTHFPTSTQLSQSEKDGMKQKWDARFTARKTRNLKKHQGKNALLLSAAHSSHSALRTITEDDEEPMTEDDSDMEISEPDKLTDSEDEGGAGGSVFGNSGNGSDDDNDWWHLKTLGSPLTTEATSEPPLPMTPGSSPERTPMPLPHDNLLELTPPLSPLHISSIPNGITSHGLSTSCFFNKTFDIDLQHSACHVSFSTRSMHRSTPSPIKQYLSLPITAAFGAAFSLSITTSWTQYNPGPGNGPPSSTRR</sequence>
<feature type="compositionally biased region" description="Acidic residues" evidence="1">
    <location>
        <begin position="1482"/>
        <end position="1498"/>
    </location>
</feature>
<accession>A0A369JDZ2</accession>
<reference evidence="2" key="1">
    <citation type="submission" date="2018-04" db="EMBL/GenBank/DDBJ databases">
        <title>Whole genome sequencing of Hypsizygus marmoreus.</title>
        <authorList>
            <person name="Choi I.-G."/>
            <person name="Min B."/>
            <person name="Kim J.-G."/>
            <person name="Kim S."/>
            <person name="Oh Y.-L."/>
            <person name="Kong W.-S."/>
            <person name="Park H."/>
            <person name="Jeong J."/>
            <person name="Song E.-S."/>
        </authorList>
    </citation>
    <scope>NUCLEOTIDE SEQUENCE [LARGE SCALE GENOMIC DNA]</scope>
    <source>
        <strain evidence="2">51987-8</strain>
    </source>
</reference>
<evidence type="ECO:0000313" key="2">
    <source>
        <dbReference type="EMBL" id="RDB18817.1"/>
    </source>
</evidence>
<dbReference type="Proteomes" id="UP000076154">
    <property type="component" value="Unassembled WGS sequence"/>
</dbReference>
<proteinExistence type="predicted"/>
<keyword evidence="3" id="KW-1185">Reference proteome</keyword>
<dbReference type="InParanoid" id="A0A369JDZ2"/>
<evidence type="ECO:0000313" key="3">
    <source>
        <dbReference type="Proteomes" id="UP000076154"/>
    </source>
</evidence>
<name>A0A369JDZ2_HYPMA</name>
<protein>
    <submittedName>
        <fullName evidence="2">Uncharacterized protein</fullName>
    </submittedName>
</protein>
<feature type="region of interest" description="Disordered" evidence="1">
    <location>
        <begin position="1472"/>
        <end position="1564"/>
    </location>
</feature>
<comment type="caution">
    <text evidence="2">The sequence shown here is derived from an EMBL/GenBank/DDBJ whole genome shotgun (WGS) entry which is preliminary data.</text>
</comment>